<evidence type="ECO:0000256" key="2">
    <source>
        <dbReference type="ARBA" id="ARBA00022727"/>
    </source>
</evidence>
<dbReference type="HAMAP" id="MF_00235">
    <property type="entry name" value="Adenylate_kinase_Adk"/>
    <property type="match status" value="1"/>
</dbReference>
<proteinExistence type="inferred from homology"/>
<dbReference type="CDD" id="cd01428">
    <property type="entry name" value="ADK"/>
    <property type="match status" value="1"/>
</dbReference>
<feature type="region of interest" description="NMP" evidence="5">
    <location>
        <begin position="32"/>
        <end position="61"/>
    </location>
</feature>
<dbReference type="InterPro" id="IPR006259">
    <property type="entry name" value="Adenyl_kin_sub"/>
</dbReference>
<feature type="binding site" evidence="5">
    <location>
        <position position="171"/>
    </location>
    <ligand>
        <name>AMP</name>
        <dbReference type="ChEBI" id="CHEBI:456215"/>
    </ligand>
</feature>
<feature type="binding site" evidence="5">
    <location>
        <begin position="12"/>
        <end position="17"/>
    </location>
    <ligand>
        <name>ATP</name>
        <dbReference type="ChEBI" id="CHEBI:30616"/>
    </ligand>
</feature>
<dbReference type="PRINTS" id="PR00094">
    <property type="entry name" value="ADENYLTKNASE"/>
</dbReference>
<feature type="binding site" evidence="5">
    <location>
        <position position="126"/>
    </location>
    <ligand>
        <name>ATP</name>
        <dbReference type="ChEBI" id="CHEBI:30616"/>
    </ligand>
</feature>
<evidence type="ECO:0000256" key="3">
    <source>
        <dbReference type="ARBA" id="ARBA00022741"/>
    </source>
</evidence>
<evidence type="ECO:0000313" key="9">
    <source>
        <dbReference type="EMBL" id="CAA9433011.1"/>
    </source>
</evidence>
<feature type="binding site" evidence="5">
    <location>
        <begin position="59"/>
        <end position="61"/>
    </location>
    <ligand>
        <name>AMP</name>
        <dbReference type="ChEBI" id="CHEBI:456215"/>
    </ligand>
</feature>
<name>A0A6J4Q3D1_9BACT</name>
<dbReference type="Gene3D" id="3.40.50.300">
    <property type="entry name" value="P-loop containing nucleotide triphosphate hydrolases"/>
    <property type="match status" value="1"/>
</dbReference>
<dbReference type="EMBL" id="CADCUR010000315">
    <property type="protein sequence ID" value="CAA9433011.1"/>
    <property type="molecule type" value="Genomic_DNA"/>
</dbReference>
<dbReference type="GO" id="GO:0044209">
    <property type="term" value="P:AMP salvage"/>
    <property type="evidence" value="ECO:0007669"/>
    <property type="project" value="UniProtKB-UniRule"/>
</dbReference>
<dbReference type="InterPro" id="IPR007862">
    <property type="entry name" value="Adenylate_kinase_lid-dom"/>
</dbReference>
<dbReference type="Pfam" id="PF00406">
    <property type="entry name" value="ADK"/>
    <property type="match status" value="1"/>
</dbReference>
<keyword evidence="5 7" id="KW-0067">ATP-binding</keyword>
<feature type="binding site" evidence="5">
    <location>
        <position position="33"/>
    </location>
    <ligand>
        <name>AMP</name>
        <dbReference type="ChEBI" id="CHEBI:456215"/>
    </ligand>
</feature>
<dbReference type="InterPro" id="IPR000850">
    <property type="entry name" value="Adenylat/UMP-CMP_kin"/>
</dbReference>
<organism evidence="9">
    <name type="scientific">uncultured Pyrinomonadaceae bacterium</name>
    <dbReference type="NCBI Taxonomy" id="2283094"/>
    <lineage>
        <taxon>Bacteria</taxon>
        <taxon>Pseudomonadati</taxon>
        <taxon>Acidobacteriota</taxon>
        <taxon>Blastocatellia</taxon>
        <taxon>Blastocatellales</taxon>
        <taxon>Pyrinomonadaceae</taxon>
        <taxon>environmental samples</taxon>
    </lineage>
</organism>
<dbReference type="NCBIfam" id="NF001381">
    <property type="entry name" value="PRK00279.1-3"/>
    <property type="match status" value="1"/>
</dbReference>
<comment type="catalytic activity">
    <reaction evidence="5 7">
        <text>AMP + ATP = 2 ADP</text>
        <dbReference type="Rhea" id="RHEA:12973"/>
        <dbReference type="ChEBI" id="CHEBI:30616"/>
        <dbReference type="ChEBI" id="CHEBI:456215"/>
        <dbReference type="ChEBI" id="CHEBI:456216"/>
        <dbReference type="EC" id="2.7.4.3"/>
    </reaction>
</comment>
<keyword evidence="1 5" id="KW-0808">Transferase</keyword>
<dbReference type="GO" id="GO:0005737">
    <property type="term" value="C:cytoplasm"/>
    <property type="evidence" value="ECO:0007669"/>
    <property type="project" value="UniProtKB-SubCell"/>
</dbReference>
<keyword evidence="3 5" id="KW-0547">Nucleotide-binding</keyword>
<feature type="binding site" evidence="5">
    <location>
        <position position="199"/>
    </location>
    <ligand>
        <name>ATP</name>
        <dbReference type="ChEBI" id="CHEBI:30616"/>
    </ligand>
</feature>
<evidence type="ECO:0000259" key="8">
    <source>
        <dbReference type="Pfam" id="PF05191"/>
    </source>
</evidence>
<dbReference type="NCBIfam" id="TIGR01351">
    <property type="entry name" value="adk"/>
    <property type="match status" value="1"/>
</dbReference>
<comment type="pathway">
    <text evidence="5">Purine metabolism; AMP biosynthesis via salvage pathway; AMP from ADP: step 1/1.</text>
</comment>
<dbReference type="AlphaFoldDB" id="A0A6J4Q3D1"/>
<gene>
    <name evidence="5" type="primary">adk</name>
    <name evidence="9" type="ORF">AVDCRST_MAG74-3860</name>
</gene>
<feature type="binding site" evidence="5">
    <location>
        <begin position="135"/>
        <end position="136"/>
    </location>
    <ligand>
        <name>ATP</name>
        <dbReference type="ChEBI" id="CHEBI:30616"/>
    </ligand>
</feature>
<dbReference type="NCBIfam" id="NF011100">
    <property type="entry name" value="PRK14527.1"/>
    <property type="match status" value="1"/>
</dbReference>
<feature type="binding site" evidence="5">
    <location>
        <position position="38"/>
    </location>
    <ligand>
        <name>AMP</name>
        <dbReference type="ChEBI" id="CHEBI:456215"/>
    </ligand>
</feature>
<keyword evidence="4 5" id="KW-0418">Kinase</keyword>
<reference evidence="9" key="1">
    <citation type="submission" date="2020-02" db="EMBL/GenBank/DDBJ databases">
        <authorList>
            <person name="Meier V. D."/>
        </authorList>
    </citation>
    <scope>NUCLEOTIDE SEQUENCE</scope>
    <source>
        <strain evidence="9">AVDCRST_MAG74</strain>
    </source>
</reference>
<feature type="domain" description="Adenylate kinase active site lid" evidence="8">
    <location>
        <begin position="126"/>
        <end position="162"/>
    </location>
</feature>
<comment type="similarity">
    <text evidence="5 6">Belongs to the adenylate kinase family.</text>
</comment>
<comment type="function">
    <text evidence="5">Catalyzes the reversible transfer of the terminal phosphate group between ATP and AMP. Plays an important role in cellular energy homeostasis and in adenine nucleotide metabolism.</text>
</comment>
<dbReference type="UniPathway" id="UPA00588">
    <property type="reaction ID" value="UER00649"/>
</dbReference>
<accession>A0A6J4Q3D1</accession>
<dbReference type="GO" id="GO:0005524">
    <property type="term" value="F:ATP binding"/>
    <property type="evidence" value="ECO:0007669"/>
    <property type="project" value="UniProtKB-UniRule"/>
</dbReference>
<feature type="binding site" evidence="5">
    <location>
        <position position="160"/>
    </location>
    <ligand>
        <name>AMP</name>
        <dbReference type="ChEBI" id="CHEBI:456215"/>
    </ligand>
</feature>
<feature type="binding site" evidence="5">
    <location>
        <position position="92"/>
    </location>
    <ligand>
        <name>AMP</name>
        <dbReference type="ChEBI" id="CHEBI:456215"/>
    </ligand>
</feature>
<dbReference type="EC" id="2.7.4.3" evidence="5 7"/>
<dbReference type="GO" id="GO:0004017">
    <property type="term" value="F:AMP kinase activity"/>
    <property type="evidence" value="ECO:0007669"/>
    <property type="project" value="UniProtKB-UniRule"/>
</dbReference>
<feature type="binding site" evidence="5">
    <location>
        <begin position="85"/>
        <end position="88"/>
    </location>
    <ligand>
        <name>AMP</name>
        <dbReference type="ChEBI" id="CHEBI:456215"/>
    </ligand>
</feature>
<dbReference type="InterPro" id="IPR027417">
    <property type="entry name" value="P-loop_NTPase"/>
</dbReference>
<dbReference type="SUPFAM" id="SSF52540">
    <property type="entry name" value="P-loop containing nucleoside triphosphate hydrolases"/>
    <property type="match status" value="1"/>
</dbReference>
<sequence length="212" mass="24080">MSKIIVLIGAPGAGKGTQARLLEERCDIPQISTGDMFREMKNDDTPLAKEVQAIMNAGGLVSDDLTFQIVKNRTDREKDSYILDGFPRTAGQAEMLETLANEQNRTIQVIEVDIPRRELLKRLTGRRSCPVCKEIYNIYFKPPKQENVCDFHPATQLTHRADDNEASVSSRLEIYDEETKPLIDYYQRTGRLEKVNGEGDLETIYQSISRLI</sequence>
<dbReference type="InterPro" id="IPR033690">
    <property type="entry name" value="Adenylat_kinase_CS"/>
</dbReference>
<dbReference type="Pfam" id="PF05191">
    <property type="entry name" value="ADK_lid"/>
    <property type="match status" value="1"/>
</dbReference>
<evidence type="ECO:0000256" key="4">
    <source>
        <dbReference type="ARBA" id="ARBA00022777"/>
    </source>
</evidence>
<evidence type="ECO:0000256" key="6">
    <source>
        <dbReference type="RuleBase" id="RU003330"/>
    </source>
</evidence>
<dbReference type="PROSITE" id="PS00113">
    <property type="entry name" value="ADENYLATE_KINASE"/>
    <property type="match status" value="1"/>
</dbReference>
<protein>
    <recommendedName>
        <fullName evidence="5 7">Adenylate kinase</fullName>
        <shortName evidence="5">AK</shortName>
        <ecNumber evidence="5 7">2.7.4.3</ecNumber>
    </recommendedName>
    <alternativeName>
        <fullName evidence="5">ATP-AMP transphosphorylase</fullName>
    </alternativeName>
    <alternativeName>
        <fullName evidence="5">ATP:AMP phosphotransferase</fullName>
    </alternativeName>
    <alternativeName>
        <fullName evidence="5">Adenylate monophosphate kinase</fullName>
    </alternativeName>
</protein>
<keyword evidence="5" id="KW-0963">Cytoplasm</keyword>
<comment type="subcellular location">
    <subcellularLocation>
        <location evidence="5 7">Cytoplasm</location>
    </subcellularLocation>
</comment>
<evidence type="ECO:0000256" key="1">
    <source>
        <dbReference type="ARBA" id="ARBA00022679"/>
    </source>
</evidence>
<comment type="subunit">
    <text evidence="5 7">Monomer.</text>
</comment>
<keyword evidence="2 5" id="KW-0545">Nucleotide biosynthesis</keyword>
<dbReference type="FunFam" id="3.40.50.300:FF:000106">
    <property type="entry name" value="Adenylate kinase mitochondrial"/>
    <property type="match status" value="1"/>
</dbReference>
<comment type="caution">
    <text evidence="5">Lacks conserved residue(s) required for the propagation of feature annotation.</text>
</comment>
<evidence type="ECO:0000256" key="7">
    <source>
        <dbReference type="RuleBase" id="RU003331"/>
    </source>
</evidence>
<evidence type="ECO:0000256" key="5">
    <source>
        <dbReference type="HAMAP-Rule" id="MF_00235"/>
    </source>
</evidence>
<comment type="domain">
    <text evidence="5">Consists of three domains, a large central CORE domain and two small peripheral domains, NMPbind and LID, which undergo movements during catalysis. The LID domain closes over the site of phosphoryl transfer upon ATP binding. Assembling and dissambling the active center during each catalytic cycle provides an effective means to prevent ATP hydrolysis.</text>
</comment>
<dbReference type="PANTHER" id="PTHR23359">
    <property type="entry name" value="NUCLEOTIDE KINASE"/>
    <property type="match status" value="1"/>
</dbReference>